<feature type="domain" description="Alpha-glycerophosphate oxidase C-terminal" evidence="7">
    <location>
        <begin position="421"/>
        <end position="546"/>
    </location>
</feature>
<dbReference type="Pfam" id="PF16901">
    <property type="entry name" value="DAO_C"/>
    <property type="match status" value="1"/>
</dbReference>
<evidence type="ECO:0000313" key="8">
    <source>
        <dbReference type="EMBL" id="SHM76807.1"/>
    </source>
</evidence>
<evidence type="ECO:0000256" key="3">
    <source>
        <dbReference type="ARBA" id="ARBA00022630"/>
    </source>
</evidence>
<dbReference type="SUPFAM" id="SSF54373">
    <property type="entry name" value="FAD-linked reductases, C-terminal domain"/>
    <property type="match status" value="1"/>
</dbReference>
<comment type="cofactor">
    <cofactor evidence="1">
        <name>FAD</name>
        <dbReference type="ChEBI" id="CHEBI:57692"/>
    </cofactor>
</comment>
<dbReference type="PRINTS" id="PR01001">
    <property type="entry name" value="FADG3PDH"/>
</dbReference>
<evidence type="ECO:0000256" key="4">
    <source>
        <dbReference type="ARBA" id="ARBA00022827"/>
    </source>
</evidence>
<evidence type="ECO:0000256" key="5">
    <source>
        <dbReference type="ARBA" id="ARBA00023002"/>
    </source>
</evidence>
<dbReference type="PROSITE" id="PS00978">
    <property type="entry name" value="FAD_G3PDH_2"/>
    <property type="match status" value="1"/>
</dbReference>
<evidence type="ECO:0000259" key="6">
    <source>
        <dbReference type="Pfam" id="PF01266"/>
    </source>
</evidence>
<dbReference type="Gene3D" id="3.30.9.10">
    <property type="entry name" value="D-Amino Acid Oxidase, subunit A, domain 2"/>
    <property type="match status" value="1"/>
</dbReference>
<dbReference type="GO" id="GO:0046168">
    <property type="term" value="P:glycerol-3-phosphate catabolic process"/>
    <property type="evidence" value="ECO:0007669"/>
    <property type="project" value="TreeGrafter"/>
</dbReference>
<accession>A0A1M7LF89</accession>
<dbReference type="GO" id="GO:0004368">
    <property type="term" value="F:glycerol-3-phosphate dehydrogenase (quinone) activity"/>
    <property type="evidence" value="ECO:0007669"/>
    <property type="project" value="InterPro"/>
</dbReference>
<dbReference type="RefSeq" id="WP_073014286.1">
    <property type="nucleotide sequence ID" value="NZ_FRBW01000003.1"/>
</dbReference>
<dbReference type="OrthoDB" id="9766796at2"/>
<dbReference type="InterPro" id="IPR038299">
    <property type="entry name" value="DAO_C_sf"/>
</dbReference>
<dbReference type="EMBL" id="FRBW01000003">
    <property type="protein sequence ID" value="SHM76807.1"/>
    <property type="molecule type" value="Genomic_DNA"/>
</dbReference>
<gene>
    <name evidence="8" type="ORF">SAMN05444272_3187</name>
</gene>
<sequence>MRTRNEALAALVSGTTGDILIVGGGINGVGLYRDLAAQGVATTLVEMGDFCSGTSSAPSRLIHGGLRYLEQGEFKLVKESVEERDRLLVNAPHQVRPIRVWVPALSWTAGTFQAALRFFGLVKNPGPKGALILKLGLTFFDGFSRRYGSMPHHRLVSRHKALETVSGLAASTKIVAEYYDARIESPERLTMELVADTEAACEGCVALPYMKLTGIEGNRASLKDLLTGEEHSREFRLIINCAGVWIDKVDHSLKVEEELVGGTRGSHLLLKRPDLVRELGDVMLYFETPDHRACLIYARDKDHILLGTTDLRTENIDDKETTEEEIDYLFDVMRTVLPGSNPARTDISFAYSGVRPLPRQTGGAAGSISRDHTFRMFEPSGSRKVPVLTLIGGKWTTYRACAEQLADLALKRIGIARKTDTAHLAIGGGKAFPVSEDARTDFLNRLTRSAPVSLSRAEVLLRRYGSRAADFANTLLEAGDQETPLLAAPCYSREEILWIARNERVSRLEDVILRRTLMGFEGWANAQSVREVAETIAPVLDWSAETAEAEIRSVLGLLSVRHRVPPDGSTAS</sequence>
<dbReference type="Proteomes" id="UP000186002">
    <property type="component" value="Unassembled WGS sequence"/>
</dbReference>
<reference evidence="8 9" key="1">
    <citation type="submission" date="2016-11" db="EMBL/GenBank/DDBJ databases">
        <authorList>
            <person name="Jaros S."/>
            <person name="Januszkiewicz K."/>
            <person name="Wedrychowicz H."/>
        </authorList>
    </citation>
    <scope>NUCLEOTIDE SEQUENCE [LARGE SCALE GENOMIC DNA]</scope>
    <source>
        <strain evidence="8 9">DSM 22153</strain>
    </source>
</reference>
<proteinExistence type="inferred from homology"/>
<dbReference type="AlphaFoldDB" id="A0A1M7LF89"/>
<evidence type="ECO:0000259" key="7">
    <source>
        <dbReference type="Pfam" id="PF16901"/>
    </source>
</evidence>
<dbReference type="Pfam" id="PF01266">
    <property type="entry name" value="DAO"/>
    <property type="match status" value="1"/>
</dbReference>
<dbReference type="SUPFAM" id="SSF51905">
    <property type="entry name" value="FAD/NAD(P)-binding domain"/>
    <property type="match status" value="1"/>
</dbReference>
<keyword evidence="9" id="KW-1185">Reference proteome</keyword>
<feature type="domain" description="FAD dependent oxidoreductase" evidence="6">
    <location>
        <begin position="18"/>
        <end position="407"/>
    </location>
</feature>
<name>A0A1M7LF89_9HYPH</name>
<dbReference type="InterPro" id="IPR000447">
    <property type="entry name" value="G3P_DH_FAD-dep"/>
</dbReference>
<dbReference type="InterPro" id="IPR031656">
    <property type="entry name" value="DAO_C"/>
</dbReference>
<keyword evidence="5" id="KW-0560">Oxidoreductase</keyword>
<dbReference type="Gene3D" id="3.50.50.60">
    <property type="entry name" value="FAD/NAD(P)-binding domain"/>
    <property type="match status" value="1"/>
</dbReference>
<evidence type="ECO:0000313" key="9">
    <source>
        <dbReference type="Proteomes" id="UP000186002"/>
    </source>
</evidence>
<dbReference type="Gene3D" id="1.10.8.870">
    <property type="entry name" value="Alpha-glycerophosphate oxidase, cap domain"/>
    <property type="match status" value="1"/>
</dbReference>
<evidence type="ECO:0000256" key="2">
    <source>
        <dbReference type="ARBA" id="ARBA00007330"/>
    </source>
</evidence>
<evidence type="ECO:0000256" key="1">
    <source>
        <dbReference type="ARBA" id="ARBA00001974"/>
    </source>
</evidence>
<organism evidence="8 9">
    <name type="scientific">Roseibium suaedae</name>
    <dbReference type="NCBI Taxonomy" id="735517"/>
    <lineage>
        <taxon>Bacteria</taxon>
        <taxon>Pseudomonadati</taxon>
        <taxon>Pseudomonadota</taxon>
        <taxon>Alphaproteobacteria</taxon>
        <taxon>Hyphomicrobiales</taxon>
        <taxon>Stappiaceae</taxon>
        <taxon>Roseibium</taxon>
    </lineage>
</organism>
<keyword evidence="3" id="KW-0285">Flavoprotein</keyword>
<dbReference type="STRING" id="735517.SAMN05444272_3187"/>
<dbReference type="InterPro" id="IPR006076">
    <property type="entry name" value="FAD-dep_OxRdtase"/>
</dbReference>
<dbReference type="PANTHER" id="PTHR11985">
    <property type="entry name" value="GLYCEROL-3-PHOSPHATE DEHYDROGENASE"/>
    <property type="match status" value="1"/>
</dbReference>
<dbReference type="PANTHER" id="PTHR11985:SF15">
    <property type="entry name" value="GLYCEROL-3-PHOSPHATE DEHYDROGENASE, MITOCHONDRIAL"/>
    <property type="match status" value="1"/>
</dbReference>
<comment type="similarity">
    <text evidence="2">Belongs to the FAD-dependent glycerol-3-phosphate dehydrogenase family.</text>
</comment>
<protein>
    <submittedName>
        <fullName evidence="8">Glycerol-3-phosphate dehydrogenase</fullName>
    </submittedName>
</protein>
<dbReference type="InterPro" id="IPR036188">
    <property type="entry name" value="FAD/NAD-bd_sf"/>
</dbReference>
<keyword evidence="4" id="KW-0274">FAD</keyword>